<evidence type="ECO:0000256" key="1">
    <source>
        <dbReference type="ARBA" id="ARBA00023115"/>
    </source>
</evidence>
<keyword evidence="4" id="KW-1185">Reference proteome</keyword>
<dbReference type="EMBL" id="JAZGSY010000049">
    <property type="protein sequence ID" value="KAL1842235.1"/>
    <property type="molecule type" value="Genomic_DNA"/>
</dbReference>
<evidence type="ECO:0000313" key="3">
    <source>
        <dbReference type="EMBL" id="KAL1842235.1"/>
    </source>
</evidence>
<evidence type="ECO:0000313" key="4">
    <source>
        <dbReference type="Proteomes" id="UP001583172"/>
    </source>
</evidence>
<evidence type="ECO:0000256" key="2">
    <source>
        <dbReference type="SAM" id="MobiDB-lite"/>
    </source>
</evidence>
<accession>A0ABR3VK05</accession>
<reference evidence="3 4" key="1">
    <citation type="journal article" date="2024" name="Commun. Biol.">
        <title>Comparative genomic analysis of thermophilic fungi reveals convergent evolutionary adaptations and gene losses.</title>
        <authorList>
            <person name="Steindorff A.S."/>
            <person name="Aguilar-Pontes M.V."/>
            <person name="Robinson A.J."/>
            <person name="Andreopoulos B."/>
            <person name="LaButti K."/>
            <person name="Kuo A."/>
            <person name="Mondo S."/>
            <person name="Riley R."/>
            <person name="Otillar R."/>
            <person name="Haridas S."/>
            <person name="Lipzen A."/>
            <person name="Grimwood J."/>
            <person name="Schmutz J."/>
            <person name="Clum A."/>
            <person name="Reid I.D."/>
            <person name="Moisan M.C."/>
            <person name="Butler G."/>
            <person name="Nguyen T.T.M."/>
            <person name="Dewar K."/>
            <person name="Conant G."/>
            <person name="Drula E."/>
            <person name="Henrissat B."/>
            <person name="Hansel C."/>
            <person name="Singer S."/>
            <person name="Hutchinson M.I."/>
            <person name="de Vries R.P."/>
            <person name="Natvig D.O."/>
            <person name="Powell A.J."/>
            <person name="Tsang A."/>
            <person name="Grigoriev I.V."/>
        </authorList>
    </citation>
    <scope>NUCLEOTIDE SEQUENCE [LARGE SCALE GENOMIC DNA]</scope>
    <source>
        <strain evidence="3 4">CBS 620.91</strain>
    </source>
</reference>
<dbReference type="InterPro" id="IPR029063">
    <property type="entry name" value="SAM-dependent_MTases_sf"/>
</dbReference>
<dbReference type="Pfam" id="PF01564">
    <property type="entry name" value="Spermine_synth"/>
    <property type="match status" value="1"/>
</dbReference>
<feature type="region of interest" description="Disordered" evidence="2">
    <location>
        <begin position="1"/>
        <end position="36"/>
    </location>
</feature>
<dbReference type="PANTHER" id="PTHR43317">
    <property type="entry name" value="THERMOSPERMINE SYNTHASE ACAULIS5"/>
    <property type="match status" value="1"/>
</dbReference>
<evidence type="ECO:0008006" key="5">
    <source>
        <dbReference type="Google" id="ProtNLM"/>
    </source>
</evidence>
<comment type="caution">
    <text evidence="3">The sequence shown here is derived from an EMBL/GenBank/DDBJ whole genome shotgun (WGS) entry which is preliminary data.</text>
</comment>
<organism evidence="3 4">
    <name type="scientific">Humicola insolens</name>
    <name type="common">Soft-rot fungus</name>
    <dbReference type="NCBI Taxonomy" id="85995"/>
    <lineage>
        <taxon>Eukaryota</taxon>
        <taxon>Fungi</taxon>
        <taxon>Dikarya</taxon>
        <taxon>Ascomycota</taxon>
        <taxon>Pezizomycotina</taxon>
        <taxon>Sordariomycetes</taxon>
        <taxon>Sordariomycetidae</taxon>
        <taxon>Sordariales</taxon>
        <taxon>Chaetomiaceae</taxon>
        <taxon>Mycothermus</taxon>
    </lineage>
</organism>
<dbReference type="Proteomes" id="UP001583172">
    <property type="component" value="Unassembled WGS sequence"/>
</dbReference>
<keyword evidence="1" id="KW-0620">Polyamine biosynthesis</keyword>
<proteinExistence type="predicted"/>
<dbReference type="Gene3D" id="3.40.50.150">
    <property type="entry name" value="Vaccinia Virus protein VP39"/>
    <property type="match status" value="1"/>
</dbReference>
<dbReference type="NCBIfam" id="NF037959">
    <property type="entry name" value="MFS_SpdSyn"/>
    <property type="match status" value="1"/>
</dbReference>
<feature type="compositionally biased region" description="Low complexity" evidence="2">
    <location>
        <begin position="7"/>
        <end position="28"/>
    </location>
</feature>
<dbReference type="CDD" id="cd02440">
    <property type="entry name" value="AdoMet_MTases"/>
    <property type="match status" value="1"/>
</dbReference>
<sequence length="605" mass="65637">MAPKPSPASSGSSKKTASTTKPSSSSSSQPEPGTTEAFTQELQALAAKAQSETWTKRAREQVAIYAKSLALLSLIAAFSTVSQLNLSPVYGAIPAAKWHAKLLMAACFVGWSSNLALNRALPFRPELLLPVVVLWTPVVQFFLAEVSGKLTATWGPLVTEGLTLFPVVTISAACVATTLEGADLSVLPGWLADAAPGLGSYGYFKTAEKVLGYLLERHVGKTLLNTRLGMEVVLGGLYAVLAPSKLLLLALPAMLHTAVLNTHVPTDMALAKLNTGLAEIGYTVLDRAESITGYISVVDSPKEGYRVLRCDHSLLGGEWVKFLDHPRFKGNQVAEPIYGVFTMLEAVRLVETAKRIRDNEAKALVIGLGIGTTPAALVAHGVDTTVVELDPVVHKFASKYFQLPSNHTAVIEDAVTYTTRQAADETAPRYDYIIHDVFTGGAEPIPLFTLEFLQNLHTLLKPNGVVAINYAGDFALPPPRIVVNTIRAVFPTCRMFREHPRDEKEFAATGVDFTNMVIFCTKQPSEGISFREPTARDMLNSPSREAFLPPQHEVLDSDLVESVGEAEGVLARNSTERLVKWHEQSAMGHWAVMRTVLPEGVWKAW</sequence>
<dbReference type="SUPFAM" id="SSF53335">
    <property type="entry name" value="S-adenosyl-L-methionine-dependent methyltransferases"/>
    <property type="match status" value="1"/>
</dbReference>
<name>A0ABR3VK05_HUMIN</name>
<dbReference type="PANTHER" id="PTHR43317:SF1">
    <property type="entry name" value="THERMOSPERMINE SYNTHASE ACAULIS5"/>
    <property type="match status" value="1"/>
</dbReference>
<protein>
    <recommendedName>
        <fullName evidence="5">Spermine/spermidine synthase</fullName>
    </recommendedName>
</protein>
<gene>
    <name evidence="3" type="ORF">VTJ49DRAFT_5713</name>
</gene>